<evidence type="ECO:0000313" key="1">
    <source>
        <dbReference type="EMBL" id="TGY97200.1"/>
    </source>
</evidence>
<comment type="caution">
    <text evidence="1">The sequence shown here is derived from an EMBL/GenBank/DDBJ whole genome shotgun (WGS) entry which is preliminary data.</text>
</comment>
<name>A0AC61RYX1_9FIRM</name>
<sequence length="388" mass="44586">MKIFHLSDLHIGKQLRYYNLKENQQAILSQITALAKERRPDVILICGDIYDRSVPSGEAYTIFDNFLQELAEITPQIPVLIIAGNHDNPQRLSYASSFLEKHRIYVSAEPPVRPEEYLKKVVLQDDHGEVNFYLLPFLKPGYVRHLFEEGVVTDYESAVDAILSREQIDFSQRNVLLSHQFYTNQGQKPEVCDSEQTVINVGGLDNVDVSVIENFDYAALGHIHGAQSIKAPHIRYCGTPLKYSVSEEHHKKAVTMVTLGAKQQEIQIESIPLTPIQEVRRERGLLREIIGRATEGNRHDFISVTLTDEKEPYRPKEQLEEVYDFILELRVDNTRTRNLLEPEEEGEILLHPMEAFRAFYQEMQSQPMSEEEEKIVADILEQWGGEAV</sequence>
<reference evidence="1" key="1">
    <citation type="submission" date="2019-04" db="EMBL/GenBank/DDBJ databases">
        <title>Microbes associate with the intestines of laboratory mice.</title>
        <authorList>
            <person name="Navarre W."/>
            <person name="Wong E."/>
            <person name="Huang K."/>
            <person name="Tropini C."/>
            <person name="Ng K."/>
            <person name="Yu B."/>
        </authorList>
    </citation>
    <scope>NUCLEOTIDE SEQUENCE</scope>
    <source>
        <strain evidence="1">NM01_1-7b</strain>
    </source>
</reference>
<proteinExistence type="predicted"/>
<accession>A0AC61RYX1</accession>
<organism evidence="1 2">
    <name type="scientific">Petralouisia muris</name>
    <dbReference type="NCBI Taxonomy" id="3032872"/>
    <lineage>
        <taxon>Bacteria</taxon>
        <taxon>Bacillati</taxon>
        <taxon>Bacillota</taxon>
        <taxon>Clostridia</taxon>
        <taxon>Lachnospirales</taxon>
        <taxon>Lachnospiraceae</taxon>
        <taxon>Petralouisia</taxon>
    </lineage>
</organism>
<evidence type="ECO:0000313" key="2">
    <source>
        <dbReference type="Proteomes" id="UP000304953"/>
    </source>
</evidence>
<dbReference type="Proteomes" id="UP000304953">
    <property type="component" value="Unassembled WGS sequence"/>
</dbReference>
<keyword evidence="1" id="KW-0540">Nuclease</keyword>
<keyword evidence="1" id="KW-0378">Hydrolase</keyword>
<protein>
    <submittedName>
        <fullName evidence="1">Exonuclease SbcCD subunit D</fullName>
    </submittedName>
</protein>
<keyword evidence="1" id="KW-0269">Exonuclease</keyword>
<keyword evidence="2" id="KW-1185">Reference proteome</keyword>
<gene>
    <name evidence="1" type="ORF">E5329_05875</name>
</gene>
<dbReference type="EMBL" id="SRYA01000009">
    <property type="protein sequence ID" value="TGY97200.1"/>
    <property type="molecule type" value="Genomic_DNA"/>
</dbReference>